<dbReference type="Proteomes" id="UP000824242">
    <property type="component" value="Unassembled WGS sequence"/>
</dbReference>
<reference evidence="2" key="2">
    <citation type="journal article" date="2021" name="PeerJ">
        <title>Extensive microbial diversity within the chicken gut microbiome revealed by metagenomics and culture.</title>
        <authorList>
            <person name="Gilroy R."/>
            <person name="Ravi A."/>
            <person name="Getino M."/>
            <person name="Pursley I."/>
            <person name="Horton D.L."/>
            <person name="Alikhan N.F."/>
            <person name="Baker D."/>
            <person name="Gharbi K."/>
            <person name="Hall N."/>
            <person name="Watson M."/>
            <person name="Adriaenssens E.M."/>
            <person name="Foster-Nyarko E."/>
            <person name="Jarju S."/>
            <person name="Secka A."/>
            <person name="Antonio M."/>
            <person name="Oren A."/>
            <person name="Chaudhuri R.R."/>
            <person name="La Ragione R."/>
            <person name="Hildebrand F."/>
            <person name="Pallen M.J."/>
        </authorList>
    </citation>
    <scope>NUCLEOTIDE SEQUENCE</scope>
    <source>
        <strain evidence="2">ChiSxjej1B13-7958</strain>
    </source>
</reference>
<dbReference type="SUPFAM" id="SSF55729">
    <property type="entry name" value="Acyl-CoA N-acyltransferases (Nat)"/>
    <property type="match status" value="1"/>
</dbReference>
<sequence length="408" mass="45913">MSGSIAIDRRKTEHREIRRERLAALPENVLVAEETAVREDQMVRKERKRREKEAKREYQERGKQGRLLFLEEGRGLDMFQNHIALKQWDDTKTKHIDLPLRNLLAKQAPDKRFALKLFTILPEQAEQGKPLLSREAADLVSQGQAFSLCAVEDGEACGAICAKFSEGWQDAVELIHLYVAPSHRQRGIGGALLLELLDELTDFTGGELCRVEAMFSETAEGMMEFLQAAGFSLETEETACAWRIPVAALADAPLLQRKTASHPQGLFSLESLDIHQRKQLYHNLKRYDADYLSMEELEHAHPKLSYVLLGAGNSLDACSILDMQEEGVYCLRQFFCTPHHTTATLPVLQASARALLTFCPGEAVLEIPTVTEPAAQLAHRLLPKGTACRHMMCAVLNLHESRELFRGF</sequence>
<dbReference type="PROSITE" id="PS51186">
    <property type="entry name" value="GNAT"/>
    <property type="match status" value="1"/>
</dbReference>
<dbReference type="InterPro" id="IPR016181">
    <property type="entry name" value="Acyl_CoA_acyltransferase"/>
</dbReference>
<feature type="domain" description="N-acetyltransferase" evidence="1">
    <location>
        <begin position="98"/>
        <end position="251"/>
    </location>
</feature>
<accession>A0A9D1DE39</accession>
<dbReference type="AlphaFoldDB" id="A0A9D1DE39"/>
<organism evidence="2 3">
    <name type="scientific">Candidatus Caccousia avicola</name>
    <dbReference type="NCBI Taxonomy" id="2840721"/>
    <lineage>
        <taxon>Bacteria</taxon>
        <taxon>Bacillati</taxon>
        <taxon>Bacillota</taxon>
        <taxon>Clostridia</taxon>
        <taxon>Eubacteriales</taxon>
        <taxon>Oscillospiraceae</taxon>
        <taxon>Oscillospiraceae incertae sedis</taxon>
        <taxon>Candidatus Caccousia</taxon>
    </lineage>
</organism>
<reference evidence="2" key="1">
    <citation type="submission" date="2020-10" db="EMBL/GenBank/DDBJ databases">
        <authorList>
            <person name="Gilroy R."/>
        </authorList>
    </citation>
    <scope>NUCLEOTIDE SEQUENCE</scope>
    <source>
        <strain evidence="2">ChiSxjej1B13-7958</strain>
    </source>
</reference>
<gene>
    <name evidence="2" type="ORF">IAB89_03940</name>
</gene>
<dbReference type="Gene3D" id="3.40.630.30">
    <property type="match status" value="1"/>
</dbReference>
<dbReference type="InterPro" id="IPR000182">
    <property type="entry name" value="GNAT_dom"/>
</dbReference>
<comment type="caution">
    <text evidence="2">The sequence shown here is derived from an EMBL/GenBank/DDBJ whole genome shotgun (WGS) entry which is preliminary data.</text>
</comment>
<proteinExistence type="predicted"/>
<evidence type="ECO:0000313" key="2">
    <source>
        <dbReference type="EMBL" id="HIR46802.1"/>
    </source>
</evidence>
<dbReference type="Pfam" id="PF00583">
    <property type="entry name" value="Acetyltransf_1"/>
    <property type="match status" value="1"/>
</dbReference>
<evidence type="ECO:0000259" key="1">
    <source>
        <dbReference type="PROSITE" id="PS51186"/>
    </source>
</evidence>
<dbReference type="CDD" id="cd04301">
    <property type="entry name" value="NAT_SF"/>
    <property type="match status" value="1"/>
</dbReference>
<dbReference type="GO" id="GO:0016747">
    <property type="term" value="F:acyltransferase activity, transferring groups other than amino-acyl groups"/>
    <property type="evidence" value="ECO:0007669"/>
    <property type="project" value="InterPro"/>
</dbReference>
<protein>
    <submittedName>
        <fullName evidence="2">GNAT family N-acetyltransferase</fullName>
    </submittedName>
</protein>
<dbReference type="EMBL" id="DVGZ01000041">
    <property type="protein sequence ID" value="HIR46802.1"/>
    <property type="molecule type" value="Genomic_DNA"/>
</dbReference>
<evidence type="ECO:0000313" key="3">
    <source>
        <dbReference type="Proteomes" id="UP000824242"/>
    </source>
</evidence>
<name>A0A9D1DE39_9FIRM</name>